<evidence type="ECO:0000259" key="7">
    <source>
        <dbReference type="PROSITE" id="PS51352"/>
    </source>
</evidence>
<evidence type="ECO:0000256" key="4">
    <source>
        <dbReference type="ARBA" id="ARBA00023157"/>
    </source>
</evidence>
<dbReference type="Proteomes" id="UP001501866">
    <property type="component" value="Unassembled WGS sequence"/>
</dbReference>
<keyword evidence="2" id="KW-0732">Signal</keyword>
<comment type="similarity">
    <text evidence="1">Belongs to the thioredoxin family. DsbA subfamily.</text>
</comment>
<dbReference type="EMBL" id="BAAAUH010000004">
    <property type="protein sequence ID" value="GAA3163927.1"/>
    <property type="molecule type" value="Genomic_DNA"/>
</dbReference>
<feature type="region of interest" description="Disordered" evidence="6">
    <location>
        <begin position="58"/>
        <end position="83"/>
    </location>
</feature>
<gene>
    <name evidence="8" type="ORF">GCM10010451_09970</name>
</gene>
<dbReference type="Gene3D" id="3.40.30.10">
    <property type="entry name" value="Glutaredoxin"/>
    <property type="match status" value="1"/>
</dbReference>
<dbReference type="Pfam" id="PF13462">
    <property type="entry name" value="Thioredoxin_4"/>
    <property type="match status" value="1"/>
</dbReference>
<keyword evidence="4" id="KW-1015">Disulfide bond</keyword>
<dbReference type="SUPFAM" id="SSF52833">
    <property type="entry name" value="Thioredoxin-like"/>
    <property type="match status" value="1"/>
</dbReference>
<dbReference type="InterPro" id="IPR013766">
    <property type="entry name" value="Thioredoxin_domain"/>
</dbReference>
<dbReference type="PANTHER" id="PTHR13887:SF14">
    <property type="entry name" value="DISULFIDE BOND FORMATION PROTEIN D"/>
    <property type="match status" value="1"/>
</dbReference>
<keyword evidence="3" id="KW-0560">Oxidoreductase</keyword>
<protein>
    <submittedName>
        <fullName evidence="8">Thioredoxin domain-containing protein</fullName>
    </submittedName>
</protein>
<organism evidence="8 9">
    <name type="scientific">Streptomyces virens</name>
    <dbReference type="NCBI Taxonomy" id="285572"/>
    <lineage>
        <taxon>Bacteria</taxon>
        <taxon>Bacillati</taxon>
        <taxon>Actinomycetota</taxon>
        <taxon>Actinomycetes</taxon>
        <taxon>Kitasatosporales</taxon>
        <taxon>Streptomycetaceae</taxon>
        <taxon>Streptomyces</taxon>
    </lineage>
</organism>
<dbReference type="RefSeq" id="WP_161176646.1">
    <property type="nucleotide sequence ID" value="NZ_BAAAUH010000004.1"/>
</dbReference>
<keyword evidence="5" id="KW-0676">Redox-active center</keyword>
<evidence type="ECO:0000256" key="3">
    <source>
        <dbReference type="ARBA" id="ARBA00023002"/>
    </source>
</evidence>
<evidence type="ECO:0000313" key="8">
    <source>
        <dbReference type="EMBL" id="GAA3163927.1"/>
    </source>
</evidence>
<name>A0ABP6P265_9ACTN</name>
<feature type="region of interest" description="Disordered" evidence="6">
    <location>
        <begin position="1"/>
        <end position="34"/>
    </location>
</feature>
<comment type="caution">
    <text evidence="8">The sequence shown here is derived from an EMBL/GenBank/DDBJ whole genome shotgun (WGS) entry which is preliminary data.</text>
</comment>
<keyword evidence="9" id="KW-1185">Reference proteome</keyword>
<dbReference type="PANTHER" id="PTHR13887">
    <property type="entry name" value="GLUTATHIONE S-TRANSFERASE KAPPA"/>
    <property type="match status" value="1"/>
</dbReference>
<dbReference type="InterPro" id="IPR012336">
    <property type="entry name" value="Thioredoxin-like_fold"/>
</dbReference>
<dbReference type="PROSITE" id="PS51352">
    <property type="entry name" value="THIOREDOXIN_2"/>
    <property type="match status" value="1"/>
</dbReference>
<evidence type="ECO:0000256" key="1">
    <source>
        <dbReference type="ARBA" id="ARBA00005791"/>
    </source>
</evidence>
<evidence type="ECO:0000313" key="9">
    <source>
        <dbReference type="Proteomes" id="UP001501866"/>
    </source>
</evidence>
<sequence length="270" mass="28712">MPSSASPASPASPSSSSSSSSSSPSAARVRRRRRRTVAAAAAALTAVVATVLAFTLDDTSSGGASRDAAATETTGPDAQADAQADALRALARRDADDPLAVGRADAPVVMIEYSDFQCPYCGKFARDTEPELIRSYVDKGLLRIEWRNFPIFGEESEQAARAAWAAGQQDRFWEFHDQAYGTTHKRNSGAFAADKVTGMARAAGVKDLDRFRKDMASDEAAEAVRRDQEEGYSLGVSSTPAFLVNDVPVLGAQPVDTFRQAIEAAAEDAR</sequence>
<reference evidence="9" key="1">
    <citation type="journal article" date="2019" name="Int. J. Syst. Evol. Microbiol.">
        <title>The Global Catalogue of Microorganisms (GCM) 10K type strain sequencing project: providing services to taxonomists for standard genome sequencing and annotation.</title>
        <authorList>
            <consortium name="The Broad Institute Genomics Platform"/>
            <consortium name="The Broad Institute Genome Sequencing Center for Infectious Disease"/>
            <person name="Wu L."/>
            <person name="Ma J."/>
        </authorList>
    </citation>
    <scope>NUCLEOTIDE SEQUENCE [LARGE SCALE GENOMIC DNA]</scope>
    <source>
        <strain evidence="9">JCM 9095</strain>
    </source>
</reference>
<evidence type="ECO:0000256" key="5">
    <source>
        <dbReference type="ARBA" id="ARBA00023284"/>
    </source>
</evidence>
<evidence type="ECO:0000256" key="6">
    <source>
        <dbReference type="SAM" id="MobiDB-lite"/>
    </source>
</evidence>
<accession>A0ABP6P265</accession>
<dbReference type="InterPro" id="IPR036249">
    <property type="entry name" value="Thioredoxin-like_sf"/>
</dbReference>
<evidence type="ECO:0000256" key="2">
    <source>
        <dbReference type="ARBA" id="ARBA00022729"/>
    </source>
</evidence>
<feature type="compositionally biased region" description="Low complexity" evidence="6">
    <location>
        <begin position="1"/>
        <end position="27"/>
    </location>
</feature>
<proteinExistence type="inferred from homology"/>
<feature type="domain" description="Thioredoxin" evidence="7">
    <location>
        <begin position="69"/>
        <end position="267"/>
    </location>
</feature>